<accession>W4FN88</accession>
<name>W4FN88_APHAT</name>
<organism evidence="2">
    <name type="scientific">Aphanomyces astaci</name>
    <name type="common">Crayfish plague agent</name>
    <dbReference type="NCBI Taxonomy" id="112090"/>
    <lineage>
        <taxon>Eukaryota</taxon>
        <taxon>Sar</taxon>
        <taxon>Stramenopiles</taxon>
        <taxon>Oomycota</taxon>
        <taxon>Saprolegniomycetes</taxon>
        <taxon>Saprolegniales</taxon>
        <taxon>Verrucalvaceae</taxon>
        <taxon>Aphanomyces</taxon>
    </lineage>
</organism>
<sequence>MLPLQSSVTRKYSKIPTLFRHGQGVGIDIAGIVTQVSVDVTTFCVVDRVCGNTRGPSQIKQLAEQLNWPSFDLRLRFNKAALPCAYLTAYQGLINHGFEPGAKVLVTGASGGCGTAAIQLAKALGASEVVDVYSTKNEGFVKSIGADRTIDYETQSIVTGDEGYFDFVFDAASGSPGGEDYLKKAKVVLTDPSKYHVTLSGPATFWIQLICGCSPKHIALQMTSRKCADLTAIVELLNRSDQRPAIDTVFPFTNQGVVDAFAKLKSRRTKGKLIIDVAASLNTFH</sequence>
<dbReference type="EMBL" id="KI913181">
    <property type="protein sequence ID" value="ETV68935.1"/>
    <property type="molecule type" value="Genomic_DNA"/>
</dbReference>
<dbReference type="SUPFAM" id="SSF51735">
    <property type="entry name" value="NAD(P)-binding Rossmann-fold domains"/>
    <property type="match status" value="1"/>
</dbReference>
<dbReference type="Gene3D" id="3.90.180.10">
    <property type="entry name" value="Medium-chain alcohol dehydrogenases, catalytic domain"/>
    <property type="match status" value="1"/>
</dbReference>
<dbReference type="SMART" id="SM00829">
    <property type="entry name" value="PKS_ER"/>
    <property type="match status" value="1"/>
</dbReference>
<dbReference type="CDD" id="cd08267">
    <property type="entry name" value="MDR1"/>
    <property type="match status" value="1"/>
</dbReference>
<dbReference type="PANTHER" id="PTHR44013:SF1">
    <property type="entry name" value="ZINC-TYPE ALCOHOL DEHYDROGENASE-LIKE PROTEIN C16A3.02C"/>
    <property type="match status" value="1"/>
</dbReference>
<dbReference type="GeneID" id="20817272"/>
<dbReference type="AlphaFoldDB" id="W4FN88"/>
<dbReference type="InterPro" id="IPR036291">
    <property type="entry name" value="NAD(P)-bd_dom_sf"/>
</dbReference>
<dbReference type="RefSeq" id="XP_009841612.1">
    <property type="nucleotide sequence ID" value="XM_009843310.1"/>
</dbReference>
<dbReference type="VEuPathDB" id="FungiDB:H257_15276"/>
<gene>
    <name evidence="2" type="ORF">H257_15276</name>
</gene>
<proteinExistence type="predicted"/>
<dbReference type="OrthoDB" id="3509362at2759"/>
<protein>
    <recommendedName>
        <fullName evidence="1">Enoyl reductase (ER) domain-containing protein</fullName>
    </recommendedName>
</protein>
<dbReference type="InterPro" id="IPR020843">
    <property type="entry name" value="ER"/>
</dbReference>
<reference evidence="2" key="1">
    <citation type="submission" date="2013-12" db="EMBL/GenBank/DDBJ databases">
        <title>The Genome Sequence of Aphanomyces astaci APO3.</title>
        <authorList>
            <consortium name="The Broad Institute Genomics Platform"/>
            <person name="Russ C."/>
            <person name="Tyler B."/>
            <person name="van West P."/>
            <person name="Dieguez-Uribeondo J."/>
            <person name="Young S.K."/>
            <person name="Zeng Q."/>
            <person name="Gargeya S."/>
            <person name="Fitzgerald M."/>
            <person name="Abouelleil A."/>
            <person name="Alvarado L."/>
            <person name="Chapman S.B."/>
            <person name="Gainer-Dewar J."/>
            <person name="Goldberg J."/>
            <person name="Griggs A."/>
            <person name="Gujja S."/>
            <person name="Hansen M."/>
            <person name="Howarth C."/>
            <person name="Imamovic A."/>
            <person name="Ireland A."/>
            <person name="Larimer J."/>
            <person name="McCowan C."/>
            <person name="Murphy C."/>
            <person name="Pearson M."/>
            <person name="Poon T.W."/>
            <person name="Priest M."/>
            <person name="Roberts A."/>
            <person name="Saif S."/>
            <person name="Shea T."/>
            <person name="Sykes S."/>
            <person name="Wortman J."/>
            <person name="Nusbaum C."/>
            <person name="Birren B."/>
        </authorList>
    </citation>
    <scope>NUCLEOTIDE SEQUENCE [LARGE SCALE GENOMIC DNA]</scope>
    <source>
        <strain evidence="2">APO3</strain>
    </source>
</reference>
<dbReference type="SUPFAM" id="SSF50129">
    <property type="entry name" value="GroES-like"/>
    <property type="match status" value="1"/>
</dbReference>
<feature type="domain" description="Enoyl reductase (ER)" evidence="1">
    <location>
        <begin position="4"/>
        <end position="275"/>
    </location>
</feature>
<evidence type="ECO:0000259" key="1">
    <source>
        <dbReference type="SMART" id="SM00829"/>
    </source>
</evidence>
<dbReference type="Gene3D" id="3.40.50.720">
    <property type="entry name" value="NAD(P)-binding Rossmann-like Domain"/>
    <property type="match status" value="1"/>
</dbReference>
<dbReference type="InterPro" id="IPR052733">
    <property type="entry name" value="Chloroplast_QOR"/>
</dbReference>
<dbReference type="STRING" id="112090.W4FN88"/>
<dbReference type="InterPro" id="IPR011032">
    <property type="entry name" value="GroES-like_sf"/>
</dbReference>
<dbReference type="GO" id="GO:0016491">
    <property type="term" value="F:oxidoreductase activity"/>
    <property type="evidence" value="ECO:0007669"/>
    <property type="project" value="InterPro"/>
</dbReference>
<dbReference type="PANTHER" id="PTHR44013">
    <property type="entry name" value="ZINC-TYPE ALCOHOL DEHYDROGENASE-LIKE PROTEIN C16A3.02C"/>
    <property type="match status" value="1"/>
</dbReference>
<evidence type="ECO:0000313" key="2">
    <source>
        <dbReference type="EMBL" id="ETV68935.1"/>
    </source>
</evidence>
<dbReference type="Pfam" id="PF13602">
    <property type="entry name" value="ADH_zinc_N_2"/>
    <property type="match status" value="1"/>
</dbReference>